<gene>
    <name evidence="1" type="ORF">HL657_10055</name>
</gene>
<sequence length="49" mass="5586">MLTGTNPCSRTRWYQQERPFVTRLAHIYSEIAGLFTLVTDCIDAKDPVA</sequence>
<evidence type="ECO:0000313" key="1">
    <source>
        <dbReference type="EMBL" id="MDV4343502.1"/>
    </source>
</evidence>
<dbReference type="EMBL" id="JABFFQ010000008">
    <property type="protein sequence ID" value="MDV4343502.1"/>
    <property type="molecule type" value="Genomic_DNA"/>
</dbReference>
<comment type="caution">
    <text evidence="1">The sequence shown here is derived from an EMBL/GenBank/DDBJ whole genome shotgun (WGS) entry which is preliminary data.</text>
</comment>
<proteinExistence type="predicted"/>
<keyword evidence="2" id="KW-1185">Reference proteome</keyword>
<accession>A0ABU3Z3W0</accession>
<name>A0ABU3Z3W0_9EURY</name>
<organism evidence="1 2">
    <name type="scientific">Methanoculleus nereidis</name>
    <dbReference type="NCBI Taxonomy" id="2735141"/>
    <lineage>
        <taxon>Archaea</taxon>
        <taxon>Methanobacteriati</taxon>
        <taxon>Methanobacteriota</taxon>
        <taxon>Stenosarchaea group</taxon>
        <taxon>Methanomicrobia</taxon>
        <taxon>Methanomicrobiales</taxon>
        <taxon>Methanomicrobiaceae</taxon>
        <taxon>Methanoculleus</taxon>
    </lineage>
</organism>
<dbReference type="Proteomes" id="UP001273768">
    <property type="component" value="Unassembled WGS sequence"/>
</dbReference>
<evidence type="ECO:0000313" key="2">
    <source>
        <dbReference type="Proteomes" id="UP001273768"/>
    </source>
</evidence>
<protein>
    <submittedName>
        <fullName evidence="1">Uncharacterized protein</fullName>
    </submittedName>
</protein>
<dbReference type="RefSeq" id="WP_317296686.1">
    <property type="nucleotide sequence ID" value="NZ_JABFFQ010000008.1"/>
</dbReference>
<reference evidence="1 2" key="1">
    <citation type="submission" date="2020-05" db="EMBL/GenBank/DDBJ databases">
        <title>Isolation and characterization of methanoarchaea from a cold seep at offshore SW Taiwan.</title>
        <authorList>
            <person name="Chen Y.-W."/>
            <person name="Chen S.-C."/>
            <person name="Lai M.-C."/>
        </authorList>
    </citation>
    <scope>NUCLEOTIDE SEQUENCE [LARGE SCALE GENOMIC DNA]</scope>
    <source>
        <strain evidence="1 2">YWC-01</strain>
    </source>
</reference>